<dbReference type="GO" id="GO:0050660">
    <property type="term" value="F:flavin adenine dinucleotide binding"/>
    <property type="evidence" value="ECO:0007669"/>
    <property type="project" value="InterPro"/>
</dbReference>
<dbReference type="GO" id="GO:0016614">
    <property type="term" value="F:oxidoreductase activity, acting on CH-OH group of donors"/>
    <property type="evidence" value="ECO:0007669"/>
    <property type="project" value="InterPro"/>
</dbReference>
<evidence type="ECO:0000256" key="4">
    <source>
        <dbReference type="ARBA" id="ARBA00022827"/>
    </source>
</evidence>
<organism evidence="7 8">
    <name type="scientific">Microvirga brassicacearum</name>
    <dbReference type="NCBI Taxonomy" id="2580413"/>
    <lineage>
        <taxon>Bacteria</taxon>
        <taxon>Pseudomonadati</taxon>
        <taxon>Pseudomonadota</taxon>
        <taxon>Alphaproteobacteria</taxon>
        <taxon>Hyphomicrobiales</taxon>
        <taxon>Methylobacteriaceae</taxon>
        <taxon>Microvirga</taxon>
    </lineage>
</organism>
<sequence length="577" mass="62216">MWDMIIVGGGSAGCVLANRLSADKQRKVLLIEAGRDVKPGEEGSAILDTYPGRAAFDPRNHWQGLNVTTEPNLHNRPGVAKQRKYEQPKLLGGGSSINGQIANRGTPDDYDGWAAMGATGWDWSSVLPYFKKLETDLDFSGPLHGSDGPIPVHRIPHALWPPVSRAAEDAFGELGYENILDQNGVYGDGYFAMTLSNNGEHRVSAAMAYLDAETRKRPNLRIMTDTQVLTLVVDGNRITGVNVIRDGKSERLDGREVIVSSGAVHSPALLMRSGIGPATELRKLGISCHIDLPGVGQNLQEHPGISLSAFLKPPARLTNTTRRHIHLGLRYSSGEEGCGASDMFMMMVAKSAWHPLGRRIATLISWINTVESKGHVSLVSADPAAEPTASFNYLSDSRDLRRLSASVHLMAKVFATPALSGLVETPGPSSYSGFAKSLGRQSVRNYLMTAPLALVIDLLPPVRREFFRRAVSGGITLENLLSDQDAVEDYVRANAFGQWHACGTCKMGQDREAVVAPESARVIGCEGLRVADASIMPSAPRANLNIPVIMVAEKVSDQIIADEKASGVRSSPFVSIA</sequence>
<evidence type="ECO:0000256" key="1">
    <source>
        <dbReference type="ARBA" id="ARBA00001974"/>
    </source>
</evidence>
<dbReference type="PANTHER" id="PTHR11552:SF147">
    <property type="entry name" value="CHOLINE DEHYDROGENASE, MITOCHONDRIAL"/>
    <property type="match status" value="1"/>
</dbReference>
<feature type="binding site" evidence="5">
    <location>
        <position position="228"/>
    </location>
    <ligand>
        <name>FAD</name>
        <dbReference type="ChEBI" id="CHEBI:57692"/>
    </ligand>
</feature>
<protein>
    <submittedName>
        <fullName evidence="7">Glucose dehydrogenase</fullName>
    </submittedName>
</protein>
<evidence type="ECO:0000259" key="6">
    <source>
        <dbReference type="PROSITE" id="PS00624"/>
    </source>
</evidence>
<keyword evidence="3" id="KW-0285">Flavoprotein</keyword>
<feature type="binding site" evidence="5">
    <location>
        <begin position="499"/>
        <end position="500"/>
    </location>
    <ligand>
        <name>FAD</name>
        <dbReference type="ChEBI" id="CHEBI:57692"/>
    </ligand>
</feature>
<feature type="domain" description="Glucose-methanol-choline oxidoreductase N-terminal" evidence="6">
    <location>
        <begin position="262"/>
        <end position="276"/>
    </location>
</feature>
<dbReference type="PROSITE" id="PS00624">
    <property type="entry name" value="GMC_OXRED_2"/>
    <property type="match status" value="1"/>
</dbReference>
<name>A0A5N3P6V9_9HYPH</name>
<dbReference type="RefSeq" id="WP_150947207.1">
    <property type="nucleotide sequence ID" value="NZ_VCMV01000035.1"/>
</dbReference>
<dbReference type="InterPro" id="IPR012132">
    <property type="entry name" value="GMC_OxRdtase"/>
</dbReference>
<dbReference type="Gene3D" id="3.30.410.40">
    <property type="match status" value="1"/>
</dbReference>
<dbReference type="InterPro" id="IPR007867">
    <property type="entry name" value="GMC_OxRtase_C"/>
</dbReference>
<dbReference type="Gene3D" id="3.30.560.10">
    <property type="entry name" value="Glucose Oxidase, domain 3"/>
    <property type="match status" value="1"/>
</dbReference>
<dbReference type="Gene3D" id="3.50.50.60">
    <property type="entry name" value="FAD/NAD(P)-binding domain"/>
    <property type="match status" value="2"/>
</dbReference>
<accession>A0A5N3P6V9</accession>
<dbReference type="Proteomes" id="UP000325684">
    <property type="component" value="Unassembled WGS sequence"/>
</dbReference>
<reference evidence="7 8" key="1">
    <citation type="journal article" date="2019" name="Microorganisms">
        <title>Genome Insights into the Novel Species Microvirga brassicacearum, a Rapeseed Endophyte with Biotechnological Potential.</title>
        <authorList>
            <person name="Jimenez-Gomez A."/>
            <person name="Saati-Santamaria Z."/>
            <person name="Igual J.M."/>
            <person name="Rivas R."/>
            <person name="Mateos P.F."/>
            <person name="Garcia-Fraile P."/>
        </authorList>
    </citation>
    <scope>NUCLEOTIDE SEQUENCE [LARGE SCALE GENOMIC DNA]</scope>
    <source>
        <strain evidence="7 8">CDVBN77</strain>
    </source>
</reference>
<dbReference type="PANTHER" id="PTHR11552">
    <property type="entry name" value="GLUCOSE-METHANOL-CHOLINE GMC OXIDOREDUCTASE"/>
    <property type="match status" value="1"/>
</dbReference>
<dbReference type="SUPFAM" id="SSF51905">
    <property type="entry name" value="FAD/NAD(P)-binding domain"/>
    <property type="match status" value="1"/>
</dbReference>
<dbReference type="Pfam" id="PF05199">
    <property type="entry name" value="GMC_oxred_C"/>
    <property type="match status" value="1"/>
</dbReference>
<comment type="cofactor">
    <cofactor evidence="1 5">
        <name>FAD</name>
        <dbReference type="ChEBI" id="CHEBI:57692"/>
    </cofactor>
</comment>
<evidence type="ECO:0000313" key="7">
    <source>
        <dbReference type="EMBL" id="KAB0265456.1"/>
    </source>
</evidence>
<gene>
    <name evidence="7" type="ORF">FEZ63_18455</name>
</gene>
<dbReference type="EMBL" id="VCMV01000035">
    <property type="protein sequence ID" value="KAB0265456.1"/>
    <property type="molecule type" value="Genomic_DNA"/>
</dbReference>
<keyword evidence="4 5" id="KW-0274">FAD</keyword>
<keyword evidence="8" id="KW-1185">Reference proteome</keyword>
<dbReference type="PIRSF" id="PIRSF000137">
    <property type="entry name" value="Alcohol_oxidase"/>
    <property type="match status" value="1"/>
</dbReference>
<dbReference type="AlphaFoldDB" id="A0A5N3P6V9"/>
<dbReference type="InterPro" id="IPR000172">
    <property type="entry name" value="GMC_OxRdtase_N"/>
</dbReference>
<comment type="caution">
    <text evidence="7">The sequence shown here is derived from an EMBL/GenBank/DDBJ whole genome shotgun (WGS) entry which is preliminary data.</text>
</comment>
<proteinExistence type="inferred from homology"/>
<evidence type="ECO:0000256" key="5">
    <source>
        <dbReference type="PIRSR" id="PIRSR000137-2"/>
    </source>
</evidence>
<evidence type="ECO:0000256" key="2">
    <source>
        <dbReference type="ARBA" id="ARBA00010790"/>
    </source>
</evidence>
<dbReference type="SUPFAM" id="SSF54373">
    <property type="entry name" value="FAD-linked reductases, C-terminal domain"/>
    <property type="match status" value="1"/>
</dbReference>
<evidence type="ECO:0000313" key="8">
    <source>
        <dbReference type="Proteomes" id="UP000325684"/>
    </source>
</evidence>
<dbReference type="Pfam" id="PF00732">
    <property type="entry name" value="GMC_oxred_N"/>
    <property type="match status" value="1"/>
</dbReference>
<dbReference type="OrthoDB" id="9785276at2"/>
<dbReference type="InterPro" id="IPR036188">
    <property type="entry name" value="FAD/NAD-bd_sf"/>
</dbReference>
<comment type="similarity">
    <text evidence="2">Belongs to the GMC oxidoreductase family.</text>
</comment>
<evidence type="ECO:0000256" key="3">
    <source>
        <dbReference type="ARBA" id="ARBA00022630"/>
    </source>
</evidence>